<dbReference type="InterPro" id="IPR041805">
    <property type="entry name" value="ASMase/PPN1_MPP"/>
</dbReference>
<dbReference type="PANTHER" id="PTHR10340">
    <property type="entry name" value="SPHINGOMYELIN PHOSPHODIESTERASE"/>
    <property type="match status" value="1"/>
</dbReference>
<evidence type="ECO:0000259" key="4">
    <source>
        <dbReference type="Pfam" id="PF00149"/>
    </source>
</evidence>
<dbReference type="CDD" id="cd00842">
    <property type="entry name" value="MPP_ASMase"/>
    <property type="match status" value="1"/>
</dbReference>
<keyword evidence="3" id="KW-0732">Signal</keyword>
<sequence>MLFRSLLVASFVAFALGQNITQVILDALESALDCTGCHALLIPLQTLAHLGNDDFVSVITSICTTLGLEDADGPILAHSLRDMSATGATATKFCTAVFGLCDPPAVNAFTVPLAAPPATPKVWKSTGRTPFQVAHFSDVGAEANCSKSICCRNYADEAGDPITQPAGPFGEFTCDAPPALAASMLTAIGGVRAQFALFTGDVEEGDVWLTTEDEVTTDLVDWNSQMAAALNIPVFPVIGNHDTSPVNSFPRNTTDTTFAVPWVFNTQGAGWQQWIGAAAAAQEESNSGSYAVVVPGQNLRFWLYDSDALQPDPNGILAFLAAQLQIAETAGDRAWIIGHMPLGKSDALHDQSNYYNQIIQRYSNTIAAQFFGHSHKDEFEIGYSDYTHQSAATANQFAWICPSLTPTSGNPAFKVYDIDPDTFEVMDMHVHIANLTAPTFQTNPVWEVYYSARDTYGALVGAPTATQVTQCQRFGISVTEAFASNTTAFQEYNTRISRGGMVAACDAACQTTAICDMRALRSENNCPGFQFQEAGLGRGRDECSGSLFGPLFSQLLGAKLT</sequence>
<dbReference type="EMBL" id="JARKIF010000002">
    <property type="protein sequence ID" value="KAJ7646702.1"/>
    <property type="molecule type" value="Genomic_DNA"/>
</dbReference>
<evidence type="ECO:0000313" key="5">
    <source>
        <dbReference type="EMBL" id="KAJ7646702.1"/>
    </source>
</evidence>
<comment type="caution">
    <text evidence="5">The sequence shown here is derived from an EMBL/GenBank/DDBJ whole genome shotgun (WGS) entry which is preliminary data.</text>
</comment>
<proteinExistence type="predicted"/>
<dbReference type="GO" id="GO:0005615">
    <property type="term" value="C:extracellular space"/>
    <property type="evidence" value="ECO:0007669"/>
    <property type="project" value="TreeGrafter"/>
</dbReference>
<dbReference type="SUPFAM" id="SSF56300">
    <property type="entry name" value="Metallo-dependent phosphatases"/>
    <property type="match status" value="1"/>
</dbReference>
<feature type="chain" id="PRO_5042095562" evidence="3">
    <location>
        <begin position="18"/>
        <end position="561"/>
    </location>
</feature>
<evidence type="ECO:0000256" key="2">
    <source>
        <dbReference type="ARBA" id="ARBA00023180"/>
    </source>
</evidence>
<dbReference type="GO" id="GO:0008081">
    <property type="term" value="F:phosphoric diester hydrolase activity"/>
    <property type="evidence" value="ECO:0007669"/>
    <property type="project" value="TreeGrafter"/>
</dbReference>
<dbReference type="Gene3D" id="3.60.21.10">
    <property type="match status" value="1"/>
</dbReference>
<protein>
    <submittedName>
        <fullName evidence="5">Sphingomyelin phosphodiesterase</fullName>
    </submittedName>
</protein>
<feature type="domain" description="Calcineurin-like phosphoesterase" evidence="4">
    <location>
        <begin position="133"/>
        <end position="376"/>
    </location>
</feature>
<dbReference type="Proteomes" id="UP001221142">
    <property type="component" value="Unassembled WGS sequence"/>
</dbReference>
<reference evidence="5" key="1">
    <citation type="submission" date="2023-03" db="EMBL/GenBank/DDBJ databases">
        <title>Massive genome expansion in bonnet fungi (Mycena s.s.) driven by repeated elements and novel gene families across ecological guilds.</title>
        <authorList>
            <consortium name="Lawrence Berkeley National Laboratory"/>
            <person name="Harder C.B."/>
            <person name="Miyauchi S."/>
            <person name="Viragh M."/>
            <person name="Kuo A."/>
            <person name="Thoen E."/>
            <person name="Andreopoulos B."/>
            <person name="Lu D."/>
            <person name="Skrede I."/>
            <person name="Drula E."/>
            <person name="Henrissat B."/>
            <person name="Morin E."/>
            <person name="Kohler A."/>
            <person name="Barry K."/>
            <person name="LaButti K."/>
            <person name="Morin E."/>
            <person name="Salamov A."/>
            <person name="Lipzen A."/>
            <person name="Mereny Z."/>
            <person name="Hegedus B."/>
            <person name="Baldrian P."/>
            <person name="Stursova M."/>
            <person name="Weitz H."/>
            <person name="Taylor A."/>
            <person name="Grigoriev I.V."/>
            <person name="Nagy L.G."/>
            <person name="Martin F."/>
            <person name="Kauserud H."/>
        </authorList>
    </citation>
    <scope>NUCLEOTIDE SEQUENCE</scope>
    <source>
        <strain evidence="5">9284</strain>
    </source>
</reference>
<keyword evidence="2" id="KW-0325">Glycoprotein</keyword>
<gene>
    <name evidence="5" type="ORF">FB45DRAFT_891139</name>
</gene>
<name>A0AAD7CEF2_9AGAR</name>
<dbReference type="PANTHER" id="PTHR10340:SF34">
    <property type="entry name" value="SPHINGOMYELIN PHOSPHODIESTERASE"/>
    <property type="match status" value="1"/>
</dbReference>
<evidence type="ECO:0000313" key="6">
    <source>
        <dbReference type="Proteomes" id="UP001221142"/>
    </source>
</evidence>
<dbReference type="Pfam" id="PF00149">
    <property type="entry name" value="Metallophos"/>
    <property type="match status" value="1"/>
</dbReference>
<keyword evidence="6" id="KW-1185">Reference proteome</keyword>
<dbReference type="InterPro" id="IPR029052">
    <property type="entry name" value="Metallo-depent_PP-like"/>
</dbReference>
<keyword evidence="1" id="KW-0378">Hydrolase</keyword>
<dbReference type="InterPro" id="IPR004843">
    <property type="entry name" value="Calcineurin-like_PHP"/>
</dbReference>
<evidence type="ECO:0000256" key="3">
    <source>
        <dbReference type="SAM" id="SignalP"/>
    </source>
</evidence>
<feature type="signal peptide" evidence="3">
    <location>
        <begin position="1"/>
        <end position="17"/>
    </location>
</feature>
<dbReference type="AlphaFoldDB" id="A0AAD7CEF2"/>
<accession>A0AAD7CEF2</accession>
<dbReference type="GO" id="GO:0046872">
    <property type="term" value="F:metal ion binding"/>
    <property type="evidence" value="ECO:0007669"/>
    <property type="project" value="UniProtKB-KW"/>
</dbReference>
<organism evidence="5 6">
    <name type="scientific">Roridomyces roridus</name>
    <dbReference type="NCBI Taxonomy" id="1738132"/>
    <lineage>
        <taxon>Eukaryota</taxon>
        <taxon>Fungi</taxon>
        <taxon>Dikarya</taxon>
        <taxon>Basidiomycota</taxon>
        <taxon>Agaricomycotina</taxon>
        <taxon>Agaricomycetes</taxon>
        <taxon>Agaricomycetidae</taxon>
        <taxon>Agaricales</taxon>
        <taxon>Marasmiineae</taxon>
        <taxon>Mycenaceae</taxon>
        <taxon>Roridomyces</taxon>
    </lineage>
</organism>
<evidence type="ECO:0000256" key="1">
    <source>
        <dbReference type="ARBA" id="ARBA00022801"/>
    </source>
</evidence>